<feature type="region of interest" description="Disordered" evidence="1">
    <location>
        <begin position="37"/>
        <end position="72"/>
    </location>
</feature>
<evidence type="ECO:0000313" key="2">
    <source>
        <dbReference type="EMBL" id="UPW41521.1"/>
    </source>
</evidence>
<organism evidence="2">
    <name type="scientific">Neotofec virus RodL2_6</name>
    <dbReference type="NCBI Taxonomy" id="2929219"/>
    <lineage>
        <taxon>Viruses</taxon>
        <taxon>Monodnaviria</taxon>
        <taxon>Shotokuvirae</taxon>
        <taxon>Commensaviricota</taxon>
        <taxon>Cardeaviricetes</taxon>
        <taxon>Sanitavirales</taxon>
        <taxon>Anelloviridae</taxon>
    </lineage>
</organism>
<reference evidence="2" key="1">
    <citation type="submission" date="2022-02" db="EMBL/GenBank/DDBJ databases">
        <title>Towards deciphering the DNA virus diversity associated with rodent species in the families Cricetidae and Heteromyidae.</title>
        <authorList>
            <person name="Lund M."/>
            <person name="Larsen B.B."/>
            <person name="Gryseels S."/>
            <person name="Kraberger S."/>
            <person name="Rowsey D.M."/>
            <person name="Steger L."/>
            <person name="Yule K.M."/>
            <person name="Upham N.S."/>
            <person name="Worobey M."/>
            <person name="Van Doorslaer K."/>
            <person name="Varsani A."/>
        </authorList>
    </citation>
    <scope>NUCLEOTIDE SEQUENCE</scope>
    <source>
        <strain evidence="2">NeonRodL2_6</strain>
    </source>
</reference>
<name>A0A976N1U8_9VIRU</name>
<sequence>MGLSEKYRRAARNKAKAVLLSARRNRRRDVGGRQLFLDYCPPKGGRGTSSPQAPKKAHQKATCPLSPRPRNPTTWFEGPFWETEVKFNLNYVDSESDLSDLDLAEFDDIWGGPSTESDSSLNWSLSPIHRP</sequence>
<accession>A0A976N1U8</accession>
<dbReference type="EMBL" id="OM869617">
    <property type="protein sequence ID" value="UPW41521.1"/>
    <property type="molecule type" value="Genomic_DNA"/>
</dbReference>
<proteinExistence type="predicted"/>
<evidence type="ECO:0000256" key="1">
    <source>
        <dbReference type="SAM" id="MobiDB-lite"/>
    </source>
</evidence>
<protein>
    <submittedName>
        <fullName evidence="2">ORF3</fullName>
    </submittedName>
</protein>